<feature type="non-terminal residue" evidence="1">
    <location>
        <position position="1"/>
    </location>
</feature>
<organism evidence="1 2">
    <name type="scientific">Paraburkholderia unamae</name>
    <dbReference type="NCBI Taxonomy" id="219649"/>
    <lineage>
        <taxon>Bacteria</taxon>
        <taxon>Pseudomonadati</taxon>
        <taxon>Pseudomonadota</taxon>
        <taxon>Betaproteobacteria</taxon>
        <taxon>Burkholderiales</taxon>
        <taxon>Burkholderiaceae</taxon>
        <taxon>Paraburkholderia</taxon>
    </lineage>
</organism>
<reference evidence="1" key="1">
    <citation type="submission" date="2024-01" db="EMBL/GenBank/DDBJ databases">
        <title>The diversity of rhizobia nodulating Mimosa spp. in eleven states of Brazil covering several biomes is determined by host plant, location, and edaphic factors.</title>
        <authorList>
            <person name="Rouws L."/>
            <person name="Barauna A."/>
            <person name="Beukes C."/>
            <person name="De Faria S.M."/>
            <person name="Gross E."/>
            <person name="Dos Reis Junior F.B."/>
            <person name="Simon M."/>
            <person name="Maluk M."/>
            <person name="Odee D.W."/>
            <person name="Kenicer G."/>
            <person name="Young J.P.W."/>
            <person name="Reis V.M."/>
            <person name="Zilli J."/>
            <person name="James E.K."/>
        </authorList>
    </citation>
    <scope>NUCLEOTIDE SEQUENCE</scope>
    <source>
        <strain evidence="1">JPY452</strain>
    </source>
</reference>
<accession>A0ACC6RXZ4</accession>
<dbReference type="Proteomes" id="UP001392318">
    <property type="component" value="Unassembled WGS sequence"/>
</dbReference>
<proteinExistence type="predicted"/>
<comment type="caution">
    <text evidence="1">The sequence shown here is derived from an EMBL/GenBank/DDBJ whole genome shotgun (WGS) entry which is preliminary data.</text>
</comment>
<evidence type="ECO:0000313" key="2">
    <source>
        <dbReference type="Proteomes" id="UP001392318"/>
    </source>
</evidence>
<keyword evidence="2" id="KW-1185">Reference proteome</keyword>
<gene>
    <name evidence="1" type="ORF">VSR83_41720</name>
</gene>
<dbReference type="EMBL" id="JAYMRU010000117">
    <property type="protein sequence ID" value="MEM5406408.1"/>
    <property type="molecule type" value="Genomic_DNA"/>
</dbReference>
<protein>
    <submittedName>
        <fullName evidence="1">Acetaldehyde dehydrogenase</fullName>
        <ecNumber evidence="1">1.2.1.10</ecNumber>
    </submittedName>
</protein>
<keyword evidence="1" id="KW-0560">Oxidoreductase</keyword>
<name>A0ACC6RXZ4_9BURK</name>
<dbReference type="EC" id="1.2.1.10" evidence="1"/>
<evidence type="ECO:0000313" key="1">
    <source>
        <dbReference type="EMBL" id="MEM5406408.1"/>
    </source>
</evidence>
<sequence length="41" mass="4297">FLEVEGAAHYLPAYAGNLDIMTSAALATAERMAQTLLSVEG</sequence>